<dbReference type="EMBL" id="VSSQ01074729">
    <property type="protein sequence ID" value="MPN25519.1"/>
    <property type="molecule type" value="Genomic_DNA"/>
</dbReference>
<sequence>MFKIPHQNMADGEVDTFPVRNLRAVFADNAVDAASNRAKAQQGYVKVFHSFSYMCAPKKRHQALFLI</sequence>
<protein>
    <submittedName>
        <fullName evidence="1">Uncharacterized protein</fullName>
    </submittedName>
</protein>
<accession>A0A645GIB3</accession>
<name>A0A645GIB3_9ZZZZ</name>
<proteinExistence type="predicted"/>
<organism evidence="1">
    <name type="scientific">bioreactor metagenome</name>
    <dbReference type="NCBI Taxonomy" id="1076179"/>
    <lineage>
        <taxon>unclassified sequences</taxon>
        <taxon>metagenomes</taxon>
        <taxon>ecological metagenomes</taxon>
    </lineage>
</organism>
<reference evidence="1" key="1">
    <citation type="submission" date="2019-08" db="EMBL/GenBank/DDBJ databases">
        <authorList>
            <person name="Kucharzyk K."/>
            <person name="Murdoch R.W."/>
            <person name="Higgins S."/>
            <person name="Loffler F."/>
        </authorList>
    </citation>
    <scope>NUCLEOTIDE SEQUENCE</scope>
</reference>
<dbReference type="AlphaFoldDB" id="A0A645GIB3"/>
<gene>
    <name evidence="1" type="ORF">SDC9_172931</name>
</gene>
<evidence type="ECO:0000313" key="1">
    <source>
        <dbReference type="EMBL" id="MPN25519.1"/>
    </source>
</evidence>
<comment type="caution">
    <text evidence="1">The sequence shown here is derived from an EMBL/GenBank/DDBJ whole genome shotgun (WGS) entry which is preliminary data.</text>
</comment>